<gene>
    <name evidence="4" type="ORF">IWQ62_006669</name>
</gene>
<sequence length="308" mass="34960">MLWRGFIFVVLAHIVLFSQLTFAATVSIYRDEVYLDSHTMDVIRTVSSNEVGKDLEVFTPYIIRDMKNTMEGIVFMYNKDGFPDLIEETDHVMLFPAMYSGNVSILLPSIVHPHLTAILAYPTTEEYDGKLVMSGATQMQTPVFFLSYAQGRAIADRIHKFDRDPDADSGPDAPTNTTQKRRSLWGQRQRRQTTDTGNTGNNTSTDTEVDLTDAYQRNIARLYYHDDSVLADKANGVNLGLVLGVTIPGVLGLSAVITFLICYRRHRRRKHMEIEMFNENQRNRSRLVQDMLSKPGRSRRAPPMGTSQ</sequence>
<evidence type="ECO:0000256" key="3">
    <source>
        <dbReference type="SAM" id="SignalP"/>
    </source>
</evidence>
<organism evidence="4 5">
    <name type="scientific">Dispira parvispora</name>
    <dbReference type="NCBI Taxonomy" id="1520584"/>
    <lineage>
        <taxon>Eukaryota</taxon>
        <taxon>Fungi</taxon>
        <taxon>Fungi incertae sedis</taxon>
        <taxon>Zoopagomycota</taxon>
        <taxon>Kickxellomycotina</taxon>
        <taxon>Dimargaritomycetes</taxon>
        <taxon>Dimargaritales</taxon>
        <taxon>Dimargaritaceae</taxon>
        <taxon>Dispira</taxon>
    </lineage>
</organism>
<feature type="transmembrane region" description="Helical" evidence="2">
    <location>
        <begin position="239"/>
        <end position="263"/>
    </location>
</feature>
<name>A0A9W8DYB6_9FUNG</name>
<keyword evidence="5" id="KW-1185">Reference proteome</keyword>
<keyword evidence="3" id="KW-0732">Signal</keyword>
<evidence type="ECO:0000256" key="2">
    <source>
        <dbReference type="SAM" id="Phobius"/>
    </source>
</evidence>
<dbReference type="OrthoDB" id="10622712at2759"/>
<accession>A0A9W8DYB6</accession>
<keyword evidence="2" id="KW-0472">Membrane</keyword>
<feature type="compositionally biased region" description="Low complexity" evidence="1">
    <location>
        <begin position="194"/>
        <end position="206"/>
    </location>
</feature>
<comment type="caution">
    <text evidence="4">The sequence shown here is derived from an EMBL/GenBank/DDBJ whole genome shotgun (WGS) entry which is preliminary data.</text>
</comment>
<protein>
    <submittedName>
        <fullName evidence="4">Uncharacterized protein</fullName>
    </submittedName>
</protein>
<feature type="signal peptide" evidence="3">
    <location>
        <begin position="1"/>
        <end position="23"/>
    </location>
</feature>
<reference evidence="4" key="1">
    <citation type="submission" date="2022-07" db="EMBL/GenBank/DDBJ databases">
        <title>Phylogenomic reconstructions and comparative analyses of Kickxellomycotina fungi.</title>
        <authorList>
            <person name="Reynolds N.K."/>
            <person name="Stajich J.E."/>
            <person name="Barry K."/>
            <person name="Grigoriev I.V."/>
            <person name="Crous P."/>
            <person name="Smith M.E."/>
        </authorList>
    </citation>
    <scope>NUCLEOTIDE SEQUENCE</scope>
    <source>
        <strain evidence="4">RSA 1196</strain>
    </source>
</reference>
<feature type="region of interest" description="Disordered" evidence="1">
    <location>
        <begin position="161"/>
        <end position="208"/>
    </location>
</feature>
<evidence type="ECO:0000256" key="1">
    <source>
        <dbReference type="SAM" id="MobiDB-lite"/>
    </source>
</evidence>
<keyword evidence="2" id="KW-0812">Transmembrane</keyword>
<dbReference type="EMBL" id="JANBPY010003890">
    <property type="protein sequence ID" value="KAJ1949855.1"/>
    <property type="molecule type" value="Genomic_DNA"/>
</dbReference>
<feature type="compositionally biased region" description="Basic residues" evidence="1">
    <location>
        <begin position="179"/>
        <end position="191"/>
    </location>
</feature>
<feature type="chain" id="PRO_5040785689" evidence="3">
    <location>
        <begin position="24"/>
        <end position="308"/>
    </location>
</feature>
<feature type="non-terminal residue" evidence="4">
    <location>
        <position position="308"/>
    </location>
</feature>
<evidence type="ECO:0000313" key="4">
    <source>
        <dbReference type="EMBL" id="KAJ1949855.1"/>
    </source>
</evidence>
<evidence type="ECO:0000313" key="5">
    <source>
        <dbReference type="Proteomes" id="UP001150925"/>
    </source>
</evidence>
<proteinExistence type="predicted"/>
<dbReference type="Proteomes" id="UP001150925">
    <property type="component" value="Unassembled WGS sequence"/>
</dbReference>
<dbReference type="AlphaFoldDB" id="A0A9W8DYB6"/>
<keyword evidence="2" id="KW-1133">Transmembrane helix</keyword>